<dbReference type="EMBL" id="HBGF01023993">
    <property type="protein sequence ID" value="CAD9118159.1"/>
    <property type="molecule type" value="Transcribed_RNA"/>
</dbReference>
<keyword evidence="2" id="KW-0472">Membrane</keyword>
<evidence type="ECO:0000313" key="3">
    <source>
        <dbReference type="EMBL" id="CAD9118159.1"/>
    </source>
</evidence>
<keyword evidence="2" id="KW-1133">Transmembrane helix</keyword>
<feature type="transmembrane region" description="Helical" evidence="2">
    <location>
        <begin position="61"/>
        <end position="82"/>
    </location>
</feature>
<protein>
    <submittedName>
        <fullName evidence="3">Uncharacterized protein</fullName>
    </submittedName>
</protein>
<feature type="region of interest" description="Disordered" evidence="1">
    <location>
        <begin position="210"/>
        <end position="229"/>
    </location>
</feature>
<accession>A0A7S1LZV4</accession>
<proteinExistence type="predicted"/>
<name>A0A7S1LZV4_NEODS</name>
<evidence type="ECO:0000256" key="1">
    <source>
        <dbReference type="SAM" id="MobiDB-lite"/>
    </source>
</evidence>
<reference evidence="3" key="1">
    <citation type="submission" date="2021-01" db="EMBL/GenBank/DDBJ databases">
        <authorList>
            <person name="Corre E."/>
            <person name="Pelletier E."/>
            <person name="Niang G."/>
            <person name="Scheremetjew M."/>
            <person name="Finn R."/>
            <person name="Kale V."/>
            <person name="Holt S."/>
            <person name="Cochrane G."/>
            <person name="Meng A."/>
            <person name="Brown T."/>
            <person name="Cohen L."/>
        </authorList>
    </citation>
    <scope>NUCLEOTIDE SEQUENCE</scope>
    <source>
        <strain evidence="3">CCAP 1951/1</strain>
    </source>
</reference>
<feature type="transmembrane region" description="Helical" evidence="2">
    <location>
        <begin position="88"/>
        <end position="105"/>
    </location>
</feature>
<keyword evidence="2" id="KW-0812">Transmembrane</keyword>
<evidence type="ECO:0000256" key="2">
    <source>
        <dbReference type="SAM" id="Phobius"/>
    </source>
</evidence>
<gene>
    <name evidence="3" type="ORF">NDES1114_LOCUS15873</name>
</gene>
<organism evidence="3">
    <name type="scientific">Neobodo designis</name>
    <name type="common">Flagellated protozoan</name>
    <name type="synonym">Bodo designis</name>
    <dbReference type="NCBI Taxonomy" id="312471"/>
    <lineage>
        <taxon>Eukaryota</taxon>
        <taxon>Discoba</taxon>
        <taxon>Euglenozoa</taxon>
        <taxon>Kinetoplastea</taxon>
        <taxon>Metakinetoplastina</taxon>
        <taxon>Neobodonida</taxon>
        <taxon>Neobodo</taxon>
    </lineage>
</organism>
<dbReference type="AlphaFoldDB" id="A0A7S1LZV4"/>
<sequence>MAYNYDARGEPPQHYNEPQPVYGAPVVESPQMGTAVLPLTPEGVNSANGVDTLLIEKKNTLLLVIVVVGCFLTVGSIAGAVFGGGAGSIAAIAAFGCGTAALAWFTDDQRAEFDDGRGEFRLVRQRLLFAPCNKRELLTSCAYSNLPDPVMEVGNSTGQHHTQNASLCSVFLDAPNARTRLVSKHLATQQDQQHLLSTWRAFVAAKRARSGPTQEWEQPAPFANPATKV</sequence>